<dbReference type="PROSITE" id="PS51057">
    <property type="entry name" value="PAIRED_2"/>
    <property type="match status" value="1"/>
</dbReference>
<dbReference type="PROSITE" id="PS00034">
    <property type="entry name" value="PAIRED_1"/>
    <property type="match status" value="1"/>
</dbReference>
<evidence type="ECO:0000256" key="3">
    <source>
        <dbReference type="ARBA" id="ARBA00022724"/>
    </source>
</evidence>
<proteinExistence type="predicted"/>
<evidence type="ECO:0000256" key="2">
    <source>
        <dbReference type="ARBA" id="ARBA00022473"/>
    </source>
</evidence>
<keyword evidence="2" id="KW-0217">Developmental protein</keyword>
<dbReference type="InterPro" id="IPR001523">
    <property type="entry name" value="Paired_dom"/>
</dbReference>
<keyword evidence="5" id="KW-0238">DNA-binding</keyword>
<protein>
    <recommendedName>
        <fullName evidence="9">Paired domain-containing protein</fullName>
    </recommendedName>
</protein>
<evidence type="ECO:0000256" key="7">
    <source>
        <dbReference type="ARBA" id="ARBA00023242"/>
    </source>
</evidence>
<dbReference type="FunFam" id="1.10.10.10:FF:000003">
    <property type="entry name" value="Paired box protein Pax-6"/>
    <property type="match status" value="1"/>
</dbReference>
<keyword evidence="11" id="KW-1185">Reference proteome</keyword>
<dbReference type="InterPro" id="IPR043565">
    <property type="entry name" value="PAX_fam"/>
</dbReference>
<dbReference type="SUPFAM" id="SSF46689">
    <property type="entry name" value="Homeodomain-like"/>
    <property type="match status" value="1"/>
</dbReference>
<evidence type="ECO:0000256" key="8">
    <source>
        <dbReference type="SAM" id="MobiDB-lite"/>
    </source>
</evidence>
<reference evidence="10" key="1">
    <citation type="submission" date="2023-11" db="EMBL/GenBank/DDBJ databases">
        <title>Genome assemblies of two species of porcelain crab, Petrolisthes cinctipes and Petrolisthes manimaculis (Anomura: Porcellanidae).</title>
        <authorList>
            <person name="Angst P."/>
        </authorList>
    </citation>
    <scope>NUCLEOTIDE SEQUENCE</scope>
    <source>
        <strain evidence="10">PB745_02</strain>
        <tissue evidence="10">Gill</tissue>
    </source>
</reference>
<dbReference type="SMART" id="SM00351">
    <property type="entry name" value="PAX"/>
    <property type="match status" value="1"/>
</dbReference>
<gene>
    <name evidence="10" type="ORF">Pmani_028164</name>
</gene>
<comment type="subcellular location">
    <subcellularLocation>
        <location evidence="1">Nucleus</location>
    </subcellularLocation>
</comment>
<dbReference type="InterPro" id="IPR043182">
    <property type="entry name" value="PAIRED_DNA-bd_dom"/>
</dbReference>
<evidence type="ECO:0000256" key="4">
    <source>
        <dbReference type="ARBA" id="ARBA00023015"/>
    </source>
</evidence>
<feature type="region of interest" description="Disordered" evidence="8">
    <location>
        <begin position="760"/>
        <end position="822"/>
    </location>
</feature>
<keyword evidence="3" id="KW-0563">Paired box</keyword>
<organism evidence="10 11">
    <name type="scientific">Petrolisthes manimaculis</name>
    <dbReference type="NCBI Taxonomy" id="1843537"/>
    <lineage>
        <taxon>Eukaryota</taxon>
        <taxon>Metazoa</taxon>
        <taxon>Ecdysozoa</taxon>
        <taxon>Arthropoda</taxon>
        <taxon>Crustacea</taxon>
        <taxon>Multicrustacea</taxon>
        <taxon>Malacostraca</taxon>
        <taxon>Eumalacostraca</taxon>
        <taxon>Eucarida</taxon>
        <taxon>Decapoda</taxon>
        <taxon>Pleocyemata</taxon>
        <taxon>Anomura</taxon>
        <taxon>Galatheoidea</taxon>
        <taxon>Porcellanidae</taxon>
        <taxon>Petrolisthes</taxon>
    </lineage>
</organism>
<evidence type="ECO:0000313" key="10">
    <source>
        <dbReference type="EMBL" id="KAK4299563.1"/>
    </source>
</evidence>
<dbReference type="Pfam" id="PF00292">
    <property type="entry name" value="PAX"/>
    <property type="match status" value="1"/>
</dbReference>
<dbReference type="PANTHER" id="PTHR45636">
    <property type="entry name" value="PAIRED BOX PROTEIN PAX-6-RELATED-RELATED"/>
    <property type="match status" value="1"/>
</dbReference>
<comment type="caution">
    <text evidence="10">The sequence shown here is derived from an EMBL/GenBank/DDBJ whole genome shotgun (WGS) entry which is preliminary data.</text>
</comment>
<name>A0AAE1P0M6_9EUCA</name>
<keyword evidence="6" id="KW-0804">Transcription</keyword>
<keyword evidence="7" id="KW-0539">Nucleus</keyword>
<accession>A0AAE1P0M6</accession>
<dbReference type="InterPro" id="IPR036388">
    <property type="entry name" value="WH-like_DNA-bd_sf"/>
</dbReference>
<dbReference type="GO" id="GO:0000981">
    <property type="term" value="F:DNA-binding transcription factor activity, RNA polymerase II-specific"/>
    <property type="evidence" value="ECO:0007669"/>
    <property type="project" value="TreeGrafter"/>
</dbReference>
<evidence type="ECO:0000313" key="11">
    <source>
        <dbReference type="Proteomes" id="UP001292094"/>
    </source>
</evidence>
<keyword evidence="4" id="KW-0805">Transcription regulation</keyword>
<evidence type="ECO:0000256" key="6">
    <source>
        <dbReference type="ARBA" id="ARBA00023163"/>
    </source>
</evidence>
<dbReference type="PRINTS" id="PR00027">
    <property type="entry name" value="PAIREDBOX"/>
</dbReference>
<dbReference type="Proteomes" id="UP001292094">
    <property type="component" value="Unassembled WGS sequence"/>
</dbReference>
<evidence type="ECO:0000259" key="9">
    <source>
        <dbReference type="PROSITE" id="PS51057"/>
    </source>
</evidence>
<dbReference type="EMBL" id="JAWZYT010003214">
    <property type="protein sequence ID" value="KAK4299563.1"/>
    <property type="molecule type" value="Genomic_DNA"/>
</dbReference>
<dbReference type="GO" id="GO:0000978">
    <property type="term" value="F:RNA polymerase II cis-regulatory region sequence-specific DNA binding"/>
    <property type="evidence" value="ECO:0007669"/>
    <property type="project" value="TreeGrafter"/>
</dbReference>
<dbReference type="GO" id="GO:0005634">
    <property type="term" value="C:nucleus"/>
    <property type="evidence" value="ECO:0007669"/>
    <property type="project" value="UniProtKB-SubCell"/>
</dbReference>
<sequence>MTSRGGRCGVNQLGGHYANGRPLPPITRWRILHLALLGYRPCDISRHLLVSHGCVSKILARFAETGSILPGAIGGSKPRVSTPGVVSSIREYKRLNPGMFAWEIRTRLAQDGICPHAHLPSISSINRILRATTHTHGPGGGDEEDRGVEMVGDMEHRILRAAHSHAHGSEIDERDRRGVVVVGDIEPLHSVPESLRSVPDYLHSFPEHHGTLTDSLRNLPGPPLPSITAAGAMGNAAGEVTISTTGQQIAKLSHRSPFDASLSTLSNSTTNSITPDEKIAKFTHILSPTNNTQPNQPSSTMTTFKPNVSPSAFSCTQSSSSSVIREDSLMAKPVCTFKIQNDSIGVSQVRTQTAVTQAKVSSTVQRVTGQGETVQGRTLQGGAVHGAKPLPACGNVLRDGGTAKFLESTSVQTENEATPQTHRHFGSNLDMTTTHAQNHYVVPSLHGHDLIATEKHFGNCLDLTTSMRKHFVRSPDVKQNRLFLNPELTQIEKHKGVNMEPFGNRTTVSGKEESGWVFKYTRGGKFPMYNGGTADSLHTTIPTLRDGESVASSTNTQIKHPLIYFNNTTNNINTVGGLQLHTLSDVLPPSLCSLPMMNCTVPPPPLVGVQGEVQVQGSGSGLNLFTPRGFVPPTNGTSNSNQYPSWTQTAPQLLPSSLFMPDGSFTFTPTQQLLSPLFIKQDYSANTLNIEPIQNSMEKMTKNVTNVKNDNVGESLCAVGDETADMEVPKDIEDVEMSVDVCKDVKETSECCQHTDINNTNNTTTTNSKEEAQATSHINTIGHGSEKQNYTVSRKDEKETLQTPYKPSEYTAQWKNNRDNCS</sequence>
<feature type="domain" description="Paired" evidence="9">
    <location>
        <begin position="6"/>
        <end position="132"/>
    </location>
</feature>
<evidence type="ECO:0000256" key="5">
    <source>
        <dbReference type="ARBA" id="ARBA00023125"/>
    </source>
</evidence>
<dbReference type="InterPro" id="IPR009057">
    <property type="entry name" value="Homeodomain-like_sf"/>
</dbReference>
<dbReference type="PANTHER" id="PTHR45636:SF43">
    <property type="entry name" value="PAIRED BOX POX-NEURO PROTEIN"/>
    <property type="match status" value="1"/>
</dbReference>
<evidence type="ECO:0000256" key="1">
    <source>
        <dbReference type="ARBA" id="ARBA00004123"/>
    </source>
</evidence>
<feature type="compositionally biased region" description="Polar residues" evidence="8">
    <location>
        <begin position="801"/>
        <end position="815"/>
    </location>
</feature>
<dbReference type="Gene3D" id="1.10.10.10">
    <property type="entry name" value="Winged helix-like DNA-binding domain superfamily/Winged helix DNA-binding domain"/>
    <property type="match status" value="2"/>
</dbReference>
<dbReference type="AlphaFoldDB" id="A0AAE1P0M6"/>